<name>A0A9E6MZ25_9PROT</name>
<proteinExistence type="predicted"/>
<protein>
    <submittedName>
        <fullName evidence="1">Uncharacterized protein</fullName>
    </submittedName>
</protein>
<dbReference type="RefSeq" id="WP_273145054.1">
    <property type="nucleotide sequence ID" value="NZ_CP053675.1"/>
</dbReference>
<dbReference type="AlphaFoldDB" id="A0A9E6MZ25"/>
<accession>A0A9E6MZ25</accession>
<reference evidence="1" key="1">
    <citation type="submission" date="2021-02" db="EMBL/GenBank/DDBJ databases">
        <title>Comparative genomics of Ferrovum myxofaciens strains, predominant extremophile bacteria forming large biofilm stalactites in acid mine ecosystems.</title>
        <authorList>
            <person name="Burkartova K."/>
            <person name="Ridl J."/>
            <person name="Pajer P."/>
            <person name="Falteisek L."/>
        </authorList>
    </citation>
    <scope>NUCLEOTIDE SEQUENCE</scope>
    <source>
        <strain evidence="1">MI1III</strain>
    </source>
</reference>
<gene>
    <name evidence="1" type="ORF">JZL65_01085</name>
</gene>
<sequence>MSKTISSDTRIKTVRVNVELMGTRDIMFDRYSGDNKTQLMWWQKIYTAPKSNVLTLPATNIASLLTAINTNSAPKRLRDKRNYKSIANAILSFTNIMGPEKHPDYIPFMRDGKEIHVGAFGLDEEPESRLYLHRSVARLEKGIPNPKERPVLPLPWSLAFTLEIYQNQEIKEQEIKNLIEQAGTAIGLGTFRGVYGKYMLAKWE</sequence>
<evidence type="ECO:0000313" key="1">
    <source>
        <dbReference type="EMBL" id="QWY77712.1"/>
    </source>
</evidence>
<dbReference type="Proteomes" id="UP000683551">
    <property type="component" value="Chromosome"/>
</dbReference>
<evidence type="ECO:0000313" key="2">
    <source>
        <dbReference type="Proteomes" id="UP000683551"/>
    </source>
</evidence>
<organism evidence="1 2">
    <name type="scientific">Ferrovum myxofaciens</name>
    <dbReference type="NCBI Taxonomy" id="416213"/>
    <lineage>
        <taxon>Bacteria</taxon>
        <taxon>Pseudomonadati</taxon>
        <taxon>Pseudomonadota</taxon>
        <taxon>Betaproteobacteria</taxon>
        <taxon>Ferrovales</taxon>
        <taxon>Ferrovaceae</taxon>
        <taxon>Ferrovum</taxon>
    </lineage>
</organism>
<dbReference type="EMBL" id="CP071137">
    <property type="protein sequence ID" value="QWY77712.1"/>
    <property type="molecule type" value="Genomic_DNA"/>
</dbReference>